<keyword evidence="12" id="KW-1185">Reference proteome</keyword>
<dbReference type="Gene3D" id="3.30.70.2740">
    <property type="match status" value="1"/>
</dbReference>
<sequence length="1313" mass="138084">MTTALDLVPELQRAGVRDIRADALTLGMYSTDASLYRVVPQVVVCPHDAAEVAAVLDVCRRTGVPLTSRGAGTSCAGNAVGPGVVLDFSRHMGRVLSIDAEARTAVVEPGAIHATLQRAAVPHGVRFGPDPSSHTRCTVGGMIGNNACGNRALGYGRTSDNVAGMVALTGLGHELRLTTGVLGDAPTVSTTGDGGGAAQVEAVRSLVGANLATIRTELGRFGRQVSGYACEHLLPERGFDLGRALVGSEGTLAVVTEATVRLVTDPAEKTLVVLGFDDIYAAGDVAPLMKQLGAVASEGIDRRIVDVVRARLGDNAVPDLPEGNAWLFVEPVAESVDELRTRVADLVGAVGARSHRVVGDPVEGRALWRIREDGAGLAGRTPRDRPGHAGWEDAAVPPESFGAYLREFDALLEQHDLTGLPYGHFGDGCLHIRLDFDLERRGGTERFREFLFASADLVARYGGSVSGEHGDGRARSELLPRMYSPGAIDLFRGLKRALDPDNLLNPGVLVDPDPVDAHVRVAVAQQVSTGRDRLAFHYPADAGDFTQAVHRCTGVGKCRADHAPGAVSVMCPSYLATREEKDSTRGRARALQEMLSPFSAIKDWRAPEVHEALDLCLSCKGCASDCPTGIDMATYKAEVLHQSYRGRLRPPSHYALGWLPAWSRLASRSPRITNALMGAPGVAKVGMKAAGVDPRRSLPRFAEQTFRGWFAEHGADAAAEGSPGRPVVIFVDSFVEHFSPQVGIDAVRVLRAAGYTPIVTGRQVCCGLTWISTGQLDSARRILTKAVRELDPYVVQGIPIVGLEPSCTAALRHDVVDLLGTDAARRVAGGVLTLAELLDRTEGWTPPDLTGVEVVAQPHCHHASILGWGADAALLERAGADVVRLGGCCGLAGNFGVEQGHYDVSVAVAEQQLLPAVREAGPQAVVLADGFSCRTQLDDLAHREGVHLATLLATYPRSGRVERFGPAQVGREDLALLAPVRTQRPRDGTRPDGGDHGIREVLHGAGGVDPVAAQQGADVGQHDQTADGRAEDARGEVPDQPGRDRGRDQAADQQRECHAGHHGAAAEPDEEAHGRGDRHQELGGVDRPDHLARLEAAAGEDGGRAHRAPATAARGVDEAGHEAQRRQEASTQRLAEVLGRHALDGEPHQDVDAERQQHQRHDGGGDLGGQPGQDGRAEEGADRAGHADAGDDLPVDVAESPVADARGEGGADLGEVHGGGGRGGVDPGGEQQGGRRDAVRHAEAAVDELGDQSDDRKDDEGGHAGAPGDTRWVGGGSGSATELAGNALQVHVPAHDAHQVHGVVLGEGGMRGE</sequence>
<feature type="compositionally biased region" description="Basic and acidic residues" evidence="8">
    <location>
        <begin position="1145"/>
        <end position="1164"/>
    </location>
</feature>
<dbReference type="InterPro" id="IPR036318">
    <property type="entry name" value="FAD-bd_PCMH-like_sf"/>
</dbReference>
<evidence type="ECO:0000256" key="5">
    <source>
        <dbReference type="ARBA" id="ARBA00023002"/>
    </source>
</evidence>
<dbReference type="InterPro" id="IPR004017">
    <property type="entry name" value="Cys_rich_dom"/>
</dbReference>
<keyword evidence="5" id="KW-0560">Oxidoreductase</keyword>
<evidence type="ECO:0000256" key="2">
    <source>
        <dbReference type="ARBA" id="ARBA00022630"/>
    </source>
</evidence>
<feature type="region of interest" description="Disordered" evidence="8">
    <location>
        <begin position="1016"/>
        <end position="1131"/>
    </location>
</feature>
<feature type="domain" description="FAD-binding PCMH-type" evidence="10">
    <location>
        <begin position="36"/>
        <end position="265"/>
    </location>
</feature>
<dbReference type="GO" id="GO:1903457">
    <property type="term" value="P:lactate catabolic process"/>
    <property type="evidence" value="ECO:0007669"/>
    <property type="project" value="TreeGrafter"/>
</dbReference>
<accession>A0A6I3I604</accession>
<dbReference type="PROSITE" id="PS00198">
    <property type="entry name" value="4FE4S_FER_1"/>
    <property type="match status" value="1"/>
</dbReference>
<feature type="region of interest" description="Disordered" evidence="8">
    <location>
        <begin position="975"/>
        <end position="1002"/>
    </location>
</feature>
<evidence type="ECO:0000256" key="8">
    <source>
        <dbReference type="SAM" id="MobiDB-lite"/>
    </source>
</evidence>
<proteinExistence type="predicted"/>
<dbReference type="SUPFAM" id="SSF56176">
    <property type="entry name" value="FAD-binding/transporter-associated domain-like"/>
    <property type="match status" value="1"/>
</dbReference>
<feature type="compositionally biased region" description="Basic and acidic residues" evidence="8">
    <location>
        <begin position="984"/>
        <end position="1002"/>
    </location>
</feature>
<feature type="compositionally biased region" description="Basic and acidic residues" evidence="8">
    <location>
        <begin position="1233"/>
        <end position="1244"/>
    </location>
</feature>
<evidence type="ECO:0000256" key="7">
    <source>
        <dbReference type="ARBA" id="ARBA00023014"/>
    </source>
</evidence>
<name>A0A6I3I604_9MICO</name>
<dbReference type="InterPro" id="IPR016171">
    <property type="entry name" value="Vanillyl_alc_oxidase_C-sub2"/>
</dbReference>
<dbReference type="GO" id="GO:0004458">
    <property type="term" value="F:D-lactate dehydrogenase (cytochrome) activity"/>
    <property type="evidence" value="ECO:0007669"/>
    <property type="project" value="TreeGrafter"/>
</dbReference>
<dbReference type="Pfam" id="PF02913">
    <property type="entry name" value="FAD-oxidase_C"/>
    <property type="match status" value="1"/>
</dbReference>
<evidence type="ECO:0000313" key="11">
    <source>
        <dbReference type="EMBL" id="MTB71624.1"/>
    </source>
</evidence>
<comment type="caution">
    <text evidence="11">The sequence shown here is derived from an EMBL/GenBank/DDBJ whole genome shotgun (WGS) entry which is preliminary data.</text>
</comment>
<dbReference type="Proteomes" id="UP000431092">
    <property type="component" value="Unassembled WGS sequence"/>
</dbReference>
<dbReference type="GO" id="GO:0046872">
    <property type="term" value="F:metal ion binding"/>
    <property type="evidence" value="ECO:0007669"/>
    <property type="project" value="UniProtKB-KW"/>
</dbReference>
<evidence type="ECO:0000256" key="3">
    <source>
        <dbReference type="ARBA" id="ARBA00022723"/>
    </source>
</evidence>
<dbReference type="InterPro" id="IPR016166">
    <property type="entry name" value="FAD-bd_PCMH"/>
</dbReference>
<dbReference type="EMBL" id="WLVL01000023">
    <property type="protein sequence ID" value="MTB71624.1"/>
    <property type="molecule type" value="Genomic_DNA"/>
</dbReference>
<keyword evidence="3" id="KW-0479">Metal-binding</keyword>
<dbReference type="GO" id="GO:0008720">
    <property type="term" value="F:D-lactate dehydrogenase (NAD+) activity"/>
    <property type="evidence" value="ECO:0007669"/>
    <property type="project" value="TreeGrafter"/>
</dbReference>
<evidence type="ECO:0000259" key="10">
    <source>
        <dbReference type="PROSITE" id="PS51387"/>
    </source>
</evidence>
<dbReference type="GO" id="GO:0051536">
    <property type="term" value="F:iron-sulfur cluster binding"/>
    <property type="evidence" value="ECO:0007669"/>
    <property type="project" value="UniProtKB-KW"/>
</dbReference>
<keyword evidence="2" id="KW-0285">Flavoprotein</keyword>
<dbReference type="PANTHER" id="PTHR11748">
    <property type="entry name" value="D-LACTATE DEHYDROGENASE"/>
    <property type="match status" value="1"/>
</dbReference>
<dbReference type="Pfam" id="PF01565">
    <property type="entry name" value="FAD_binding_4"/>
    <property type="match status" value="1"/>
</dbReference>
<dbReference type="InterPro" id="IPR006094">
    <property type="entry name" value="Oxid_FAD_bind_N"/>
</dbReference>
<dbReference type="InterPro" id="IPR004113">
    <property type="entry name" value="FAD-bd_oxidored_4_C"/>
</dbReference>
<dbReference type="Pfam" id="PF02754">
    <property type="entry name" value="CCG"/>
    <property type="match status" value="2"/>
</dbReference>
<feature type="compositionally biased region" description="Gly residues" evidence="8">
    <location>
        <begin position="1208"/>
        <end position="1232"/>
    </location>
</feature>
<evidence type="ECO:0000256" key="4">
    <source>
        <dbReference type="ARBA" id="ARBA00022827"/>
    </source>
</evidence>
<feature type="domain" description="4Fe-4S ferredoxin-type" evidence="9">
    <location>
        <begin position="605"/>
        <end position="635"/>
    </location>
</feature>
<keyword evidence="4" id="KW-0274">FAD</keyword>
<feature type="region of interest" description="Disordered" evidence="8">
    <location>
        <begin position="1145"/>
        <end position="1280"/>
    </location>
</feature>
<gene>
    <name evidence="11" type="ORF">GGG17_06500</name>
</gene>
<dbReference type="Pfam" id="PF13183">
    <property type="entry name" value="Fer4_8"/>
    <property type="match status" value="1"/>
</dbReference>
<feature type="compositionally biased region" description="Basic and acidic residues" evidence="8">
    <location>
        <begin position="1115"/>
        <end position="1128"/>
    </location>
</feature>
<feature type="compositionally biased region" description="Basic and acidic residues" evidence="8">
    <location>
        <begin position="1175"/>
        <end position="1189"/>
    </location>
</feature>
<feature type="compositionally biased region" description="Basic and acidic residues" evidence="8">
    <location>
        <begin position="1253"/>
        <end position="1262"/>
    </location>
</feature>
<evidence type="ECO:0000259" key="9">
    <source>
        <dbReference type="PROSITE" id="PS51379"/>
    </source>
</evidence>
<dbReference type="PANTHER" id="PTHR11748:SF119">
    <property type="entry name" value="D-2-HYDROXYGLUTARATE DEHYDROGENASE"/>
    <property type="match status" value="1"/>
</dbReference>
<dbReference type="InterPro" id="IPR017896">
    <property type="entry name" value="4Fe4S_Fe-S-bd"/>
</dbReference>
<dbReference type="SUPFAM" id="SSF55103">
    <property type="entry name" value="FAD-linked oxidases, C-terminal domain"/>
    <property type="match status" value="1"/>
</dbReference>
<dbReference type="GO" id="GO:0071949">
    <property type="term" value="F:FAD binding"/>
    <property type="evidence" value="ECO:0007669"/>
    <property type="project" value="InterPro"/>
</dbReference>
<dbReference type="Gene3D" id="3.30.465.10">
    <property type="match status" value="1"/>
</dbReference>
<organism evidence="11 12">
    <name type="scientific">Arsenicicoccus cauae</name>
    <dbReference type="NCBI Taxonomy" id="2663847"/>
    <lineage>
        <taxon>Bacteria</taxon>
        <taxon>Bacillati</taxon>
        <taxon>Actinomycetota</taxon>
        <taxon>Actinomycetes</taxon>
        <taxon>Micrococcales</taxon>
        <taxon>Intrasporangiaceae</taxon>
        <taxon>Arsenicicoccus</taxon>
    </lineage>
</organism>
<evidence type="ECO:0000256" key="1">
    <source>
        <dbReference type="ARBA" id="ARBA00001974"/>
    </source>
</evidence>
<evidence type="ECO:0000256" key="6">
    <source>
        <dbReference type="ARBA" id="ARBA00023004"/>
    </source>
</evidence>
<keyword evidence="7" id="KW-0411">Iron-sulfur</keyword>
<dbReference type="SUPFAM" id="SSF46548">
    <property type="entry name" value="alpha-helical ferredoxin"/>
    <property type="match status" value="1"/>
</dbReference>
<evidence type="ECO:0000313" key="12">
    <source>
        <dbReference type="Proteomes" id="UP000431092"/>
    </source>
</evidence>
<keyword evidence="6" id="KW-0408">Iron</keyword>
<dbReference type="PROSITE" id="PS51387">
    <property type="entry name" value="FAD_PCMH"/>
    <property type="match status" value="1"/>
</dbReference>
<dbReference type="InterPro" id="IPR016169">
    <property type="entry name" value="FAD-bd_PCMH_sub2"/>
</dbReference>
<dbReference type="Gene3D" id="1.10.45.10">
    <property type="entry name" value="Vanillyl-alcohol Oxidase, Chain A, domain 4"/>
    <property type="match status" value="1"/>
</dbReference>
<protein>
    <submittedName>
        <fullName evidence="11">FAD-binding protein</fullName>
    </submittedName>
</protein>
<feature type="compositionally biased region" description="Basic and acidic residues" evidence="8">
    <location>
        <begin position="1071"/>
        <end position="1093"/>
    </location>
</feature>
<reference evidence="11 12" key="1">
    <citation type="submission" date="2019-11" db="EMBL/GenBank/DDBJ databases">
        <title>Whole genome sequencing identifies a novel species of the genus Arsenicicoccus isolated from human blood.</title>
        <authorList>
            <person name="Jeong J.H."/>
            <person name="Kweon O.J."/>
            <person name="Kim H.R."/>
            <person name="Kim T.-H."/>
            <person name="Ha S.-M."/>
            <person name="Lee M.-K."/>
        </authorList>
    </citation>
    <scope>NUCLEOTIDE SEQUENCE [LARGE SCALE GENOMIC DNA]</scope>
    <source>
        <strain evidence="11 12">MKL-02</strain>
    </source>
</reference>
<dbReference type="InterPro" id="IPR017900">
    <property type="entry name" value="4Fe4S_Fe_S_CS"/>
</dbReference>
<feature type="compositionally biased region" description="Basic and acidic residues" evidence="8">
    <location>
        <begin position="1020"/>
        <end position="1059"/>
    </location>
</feature>
<comment type="cofactor">
    <cofactor evidence="1">
        <name>FAD</name>
        <dbReference type="ChEBI" id="CHEBI:57692"/>
    </cofactor>
</comment>
<dbReference type="PROSITE" id="PS51379">
    <property type="entry name" value="4FE4S_FER_2"/>
    <property type="match status" value="1"/>
</dbReference>
<dbReference type="InterPro" id="IPR016164">
    <property type="entry name" value="FAD-linked_Oxase-like_C"/>
</dbReference>